<proteinExistence type="predicted"/>
<gene>
    <name evidence="1" type="ORF">RISK_006829</name>
</gene>
<dbReference type="PATRIC" id="fig|595434.4.peg.6502"/>
<evidence type="ECO:0000313" key="1">
    <source>
        <dbReference type="EMBL" id="KLU01260.1"/>
    </source>
</evidence>
<keyword evidence="2" id="KW-1185">Reference proteome</keyword>
<sequence>MLANDVVAVGQVVPGWVIGRTALSLAGAGWTPRFVPKHRLVAR</sequence>
<dbReference type="AlphaFoldDB" id="A0A0J1B2W5"/>
<dbReference type="STRING" id="595434.RISK_006829"/>
<dbReference type="Proteomes" id="UP000036367">
    <property type="component" value="Unassembled WGS sequence"/>
</dbReference>
<comment type="caution">
    <text evidence="1">The sequence shown here is derived from an EMBL/GenBank/DDBJ whole genome shotgun (WGS) entry which is preliminary data.</text>
</comment>
<reference evidence="1" key="1">
    <citation type="submission" date="2015-05" db="EMBL/GenBank/DDBJ databases">
        <title>Permanent draft genome of Rhodopirellula islandicus K833.</title>
        <authorList>
            <person name="Kizina J."/>
            <person name="Richter M."/>
            <person name="Glockner F.O."/>
            <person name="Harder J."/>
        </authorList>
    </citation>
    <scope>NUCLEOTIDE SEQUENCE [LARGE SCALE GENOMIC DNA]</scope>
    <source>
        <strain evidence="1">K833</strain>
    </source>
</reference>
<evidence type="ECO:0000313" key="2">
    <source>
        <dbReference type="Proteomes" id="UP000036367"/>
    </source>
</evidence>
<organism evidence="1 2">
    <name type="scientific">Rhodopirellula islandica</name>
    <dbReference type="NCBI Taxonomy" id="595434"/>
    <lineage>
        <taxon>Bacteria</taxon>
        <taxon>Pseudomonadati</taxon>
        <taxon>Planctomycetota</taxon>
        <taxon>Planctomycetia</taxon>
        <taxon>Pirellulales</taxon>
        <taxon>Pirellulaceae</taxon>
        <taxon>Rhodopirellula</taxon>
    </lineage>
</organism>
<protein>
    <submittedName>
        <fullName evidence="1">Uncharacterized protein</fullName>
    </submittedName>
</protein>
<accession>A0A0J1B2W5</accession>
<name>A0A0J1B2W5_RHOIS</name>
<dbReference type="EMBL" id="LECT01000055">
    <property type="protein sequence ID" value="KLU01260.1"/>
    <property type="molecule type" value="Genomic_DNA"/>
</dbReference>